<keyword evidence="2" id="KW-1185">Reference proteome</keyword>
<sequence>MVHTAMTVDKHAIEDVARYVGEASVDCVRTKYESKGKEVAAIMKDTLPTSLKDAIKQVEKEKNEARGRGGEARGRDRRVRDNRNDDSDDELMYECNYKSFRGCDPLTFDSRKDAIAAYYWIDRMSMVIHGPLPSKNPKKWTSSNKRKNDGW</sequence>
<gene>
    <name evidence="1" type="ORF">L1987_20797</name>
</gene>
<comment type="caution">
    <text evidence="1">The sequence shown here is derived from an EMBL/GenBank/DDBJ whole genome shotgun (WGS) entry which is preliminary data.</text>
</comment>
<organism evidence="1 2">
    <name type="scientific">Smallanthus sonchifolius</name>
    <dbReference type="NCBI Taxonomy" id="185202"/>
    <lineage>
        <taxon>Eukaryota</taxon>
        <taxon>Viridiplantae</taxon>
        <taxon>Streptophyta</taxon>
        <taxon>Embryophyta</taxon>
        <taxon>Tracheophyta</taxon>
        <taxon>Spermatophyta</taxon>
        <taxon>Magnoliopsida</taxon>
        <taxon>eudicotyledons</taxon>
        <taxon>Gunneridae</taxon>
        <taxon>Pentapetalae</taxon>
        <taxon>asterids</taxon>
        <taxon>campanulids</taxon>
        <taxon>Asterales</taxon>
        <taxon>Asteraceae</taxon>
        <taxon>Asteroideae</taxon>
        <taxon>Heliantheae alliance</taxon>
        <taxon>Millerieae</taxon>
        <taxon>Smallanthus</taxon>
    </lineage>
</organism>
<reference evidence="1 2" key="2">
    <citation type="journal article" date="2022" name="Mol. Ecol. Resour.">
        <title>The genomes of chicory, endive, great burdock and yacon provide insights into Asteraceae paleo-polyploidization history and plant inulin production.</title>
        <authorList>
            <person name="Fan W."/>
            <person name="Wang S."/>
            <person name="Wang H."/>
            <person name="Wang A."/>
            <person name="Jiang F."/>
            <person name="Liu H."/>
            <person name="Zhao H."/>
            <person name="Xu D."/>
            <person name="Zhang Y."/>
        </authorList>
    </citation>
    <scope>NUCLEOTIDE SEQUENCE [LARGE SCALE GENOMIC DNA]</scope>
    <source>
        <strain evidence="2">cv. Yunnan</strain>
        <tissue evidence="1">Leaves</tissue>
    </source>
</reference>
<protein>
    <submittedName>
        <fullName evidence="1">Uncharacterized protein</fullName>
    </submittedName>
</protein>
<accession>A0ACB9IUI5</accession>
<evidence type="ECO:0000313" key="2">
    <source>
        <dbReference type="Proteomes" id="UP001056120"/>
    </source>
</evidence>
<proteinExistence type="predicted"/>
<dbReference type="EMBL" id="CM042024">
    <property type="protein sequence ID" value="KAI3811081.1"/>
    <property type="molecule type" value="Genomic_DNA"/>
</dbReference>
<reference evidence="2" key="1">
    <citation type="journal article" date="2022" name="Mol. Ecol. Resour.">
        <title>The genomes of chicory, endive, great burdock and yacon provide insights into Asteraceae palaeo-polyploidization history and plant inulin production.</title>
        <authorList>
            <person name="Fan W."/>
            <person name="Wang S."/>
            <person name="Wang H."/>
            <person name="Wang A."/>
            <person name="Jiang F."/>
            <person name="Liu H."/>
            <person name="Zhao H."/>
            <person name="Xu D."/>
            <person name="Zhang Y."/>
        </authorList>
    </citation>
    <scope>NUCLEOTIDE SEQUENCE [LARGE SCALE GENOMIC DNA]</scope>
    <source>
        <strain evidence="2">cv. Yunnan</strain>
    </source>
</reference>
<evidence type="ECO:0000313" key="1">
    <source>
        <dbReference type="EMBL" id="KAI3811081.1"/>
    </source>
</evidence>
<name>A0ACB9IUI5_9ASTR</name>
<dbReference type="Proteomes" id="UP001056120">
    <property type="component" value="Linkage Group LG07"/>
</dbReference>